<evidence type="ECO:0000313" key="3">
    <source>
        <dbReference type="Proteomes" id="UP000018888"/>
    </source>
</evidence>
<dbReference type="Proteomes" id="UP000018888">
    <property type="component" value="Unassembled WGS sequence"/>
</dbReference>
<feature type="region of interest" description="Disordered" evidence="1">
    <location>
        <begin position="588"/>
        <end position="607"/>
    </location>
</feature>
<name>A0A2P4NVV1_RHIID</name>
<keyword evidence="3" id="KW-1185">Reference proteome</keyword>
<dbReference type="AlphaFoldDB" id="A0A2P4NVV1"/>
<gene>
    <name evidence="2" type="ORF">GLOIN_2v1791679</name>
</gene>
<comment type="caution">
    <text evidence="2">The sequence shown here is derived from an EMBL/GenBank/DDBJ whole genome shotgun (WGS) entry which is preliminary data.</text>
</comment>
<sequence>MLSAIKALNEEDITLYNHEVKNINEDHRIKGGRLDILEILDKKFIRSSATSRRNKDVMFLEDLLEADGINMLKWKHLCKEKGLNTKEKTPKWFIDIEGKILEDENRIIRKIKKEYIGQVVKSNIHINLFNENKKKIKNKIITWNEEGDFPIFCEDKKKSQSKKHKKIGLHLELINDKIDINNSPFLRKCEGCFRNIRKKNRENKECLIYIEEEASRLIEKRKENNYIKLYEILNNIINKNNCVKKVIEIENRDENYSEKIEKIDNIIQSEKEFINIISMKKMKKKLMKNLKKNRILEENSETFLLAKHEGNSDNEYKIILRSLVMGLLIIENNKDNKIKIAKINDYDHRITKSLGVKAREILKEENNTLEYNFEINNEALLINEFNLYWNQRLITGGYRSWRKKVTNAIWKNEMLNSNRLDDLFMYNFKKEFNWKTTLEFISNRIEFSKRQCGDKDTHERSYRIKNLLKEQLTYKLINLFEQQLKNLNQEENIKIIRNFNIEFLNILESPSVILRGKSRIWKLIRGIYNNQFNNLFKKKEETNLIKRLWRFTYNEIKNQIWIPRCDEIKRLEEKENIKKTDLRKRKIDQKDNLDKNKGKRKLKKTKTEDNIEKTNKNKLEKNIKLATLTKLKGKIVDRINIDNIWDMTVKIANYID</sequence>
<organism evidence="2 3">
    <name type="scientific">Rhizophagus irregularis (strain DAOM 181602 / DAOM 197198 / MUCL 43194)</name>
    <name type="common">Arbuscular mycorrhizal fungus</name>
    <name type="synonym">Glomus intraradices</name>
    <dbReference type="NCBI Taxonomy" id="747089"/>
    <lineage>
        <taxon>Eukaryota</taxon>
        <taxon>Fungi</taxon>
        <taxon>Fungi incertae sedis</taxon>
        <taxon>Mucoromycota</taxon>
        <taxon>Glomeromycotina</taxon>
        <taxon>Glomeromycetes</taxon>
        <taxon>Glomerales</taxon>
        <taxon>Glomeraceae</taxon>
        <taxon>Rhizophagus</taxon>
    </lineage>
</organism>
<accession>A0A2P4NVV1</accession>
<reference evidence="2 3" key="1">
    <citation type="journal article" date="2013" name="Proc. Natl. Acad. Sci. U.S.A.">
        <title>Genome of an arbuscular mycorrhizal fungus provides insight into the oldest plant symbiosis.</title>
        <authorList>
            <person name="Tisserant E."/>
            <person name="Malbreil M."/>
            <person name="Kuo A."/>
            <person name="Kohler A."/>
            <person name="Symeonidi A."/>
            <person name="Balestrini R."/>
            <person name="Charron P."/>
            <person name="Duensing N."/>
            <person name="Frei Dit Frey N."/>
            <person name="Gianinazzi-Pearson V."/>
            <person name="Gilbert L.B."/>
            <person name="Handa Y."/>
            <person name="Herr J.R."/>
            <person name="Hijri M."/>
            <person name="Koul R."/>
            <person name="Kawaguchi M."/>
            <person name="Krajinski F."/>
            <person name="Lammers P.J."/>
            <person name="Masclaux F.G."/>
            <person name="Murat C."/>
            <person name="Morin E."/>
            <person name="Ndikumana S."/>
            <person name="Pagni M."/>
            <person name="Petitpierre D."/>
            <person name="Requena N."/>
            <person name="Rosikiewicz P."/>
            <person name="Riley R."/>
            <person name="Saito K."/>
            <person name="San Clemente H."/>
            <person name="Shapiro H."/>
            <person name="van Tuinen D."/>
            <person name="Becard G."/>
            <person name="Bonfante P."/>
            <person name="Paszkowski U."/>
            <person name="Shachar-Hill Y.Y."/>
            <person name="Tuskan G.A."/>
            <person name="Young P.W."/>
            <person name="Sanders I.R."/>
            <person name="Henrissat B."/>
            <person name="Rensing S.A."/>
            <person name="Grigoriev I.V."/>
            <person name="Corradi N."/>
            <person name="Roux C."/>
            <person name="Martin F."/>
        </authorList>
    </citation>
    <scope>NUCLEOTIDE SEQUENCE [LARGE SCALE GENOMIC DNA]</scope>
    <source>
        <strain evidence="2 3">DAOM 197198</strain>
    </source>
</reference>
<evidence type="ECO:0000313" key="2">
    <source>
        <dbReference type="EMBL" id="POG57269.1"/>
    </source>
</evidence>
<reference evidence="2 3" key="2">
    <citation type="journal article" date="2018" name="New Phytol.">
        <title>High intraspecific genome diversity in the model arbuscular mycorrhizal symbiont Rhizophagus irregularis.</title>
        <authorList>
            <person name="Chen E.C.H."/>
            <person name="Morin E."/>
            <person name="Beaudet D."/>
            <person name="Noel J."/>
            <person name="Yildirir G."/>
            <person name="Ndikumana S."/>
            <person name="Charron P."/>
            <person name="St-Onge C."/>
            <person name="Giorgi J."/>
            <person name="Kruger M."/>
            <person name="Marton T."/>
            <person name="Ropars J."/>
            <person name="Grigoriev I.V."/>
            <person name="Hainaut M."/>
            <person name="Henrissat B."/>
            <person name="Roux C."/>
            <person name="Martin F."/>
            <person name="Corradi N."/>
        </authorList>
    </citation>
    <scope>NUCLEOTIDE SEQUENCE [LARGE SCALE GENOMIC DNA]</scope>
    <source>
        <strain evidence="2 3">DAOM 197198</strain>
    </source>
</reference>
<protein>
    <submittedName>
        <fullName evidence="2">Uncharacterized protein</fullName>
    </submittedName>
</protein>
<dbReference type="EMBL" id="AUPC02000678">
    <property type="protein sequence ID" value="POG57269.1"/>
    <property type="molecule type" value="Genomic_DNA"/>
</dbReference>
<evidence type="ECO:0000256" key="1">
    <source>
        <dbReference type="SAM" id="MobiDB-lite"/>
    </source>
</evidence>
<dbReference type="VEuPathDB" id="FungiDB:RhiirFUN_013996"/>
<proteinExistence type="predicted"/>